<accession>A5UKF2</accession>
<keyword evidence="1" id="KW-1133">Transmembrane helix</keyword>
<dbReference type="EnsemblBacteria" id="ABQ86680">
    <property type="protein sequence ID" value="ABQ86680"/>
    <property type="gene ID" value="Msm_0475"/>
</dbReference>
<keyword evidence="1" id="KW-0812">Transmembrane</keyword>
<dbReference type="Proteomes" id="UP000001992">
    <property type="component" value="Chromosome"/>
</dbReference>
<dbReference type="AlphaFoldDB" id="A5UKF2"/>
<keyword evidence="3" id="KW-1185">Reference proteome</keyword>
<dbReference type="PATRIC" id="fig|420247.28.peg.474"/>
<proteinExistence type="predicted"/>
<dbReference type="KEGG" id="msi:Msm_0475"/>
<sequence length="239" mass="28529">MNKFNKMLDDNMFFRKSFLKKAAFWMYALFFMAMLLIFKWHWLTAYFMIIYISLTIGPVLFFYYQREIYKKHDWKQYITFYPIERFMTLCFTPSTLGVFLIAYLCCFNKINAFVLAIIFVLPMLGIGLRPNCFNDKSRNNNSLGYRPFIYLGLSMLLCYIGFPQVIFEHNVINQTILCAITCLGFLALIFPDKGSNLLRFNNKTEKGFLLYIILIFIVFFIVFHFTNSGFYLKIYLNTW</sequence>
<evidence type="ECO:0000313" key="3">
    <source>
        <dbReference type="Proteomes" id="UP000001992"/>
    </source>
</evidence>
<dbReference type="RefSeq" id="WP_011953913.1">
    <property type="nucleotide sequence ID" value="NC_009515.1"/>
</dbReference>
<feature type="transmembrane region" description="Helical" evidence="1">
    <location>
        <begin position="21"/>
        <end position="38"/>
    </location>
</feature>
<feature type="transmembrane region" description="Helical" evidence="1">
    <location>
        <begin position="85"/>
        <end position="104"/>
    </location>
</feature>
<feature type="transmembrane region" description="Helical" evidence="1">
    <location>
        <begin position="148"/>
        <end position="166"/>
    </location>
</feature>
<protein>
    <submittedName>
        <fullName evidence="2">Uncharacterized protein</fullName>
    </submittedName>
</protein>
<organism evidence="2 3">
    <name type="scientific">Methanobrevibacter smithii (strain ATCC 35061 / DSM 861 / OCM 144 / PS)</name>
    <dbReference type="NCBI Taxonomy" id="420247"/>
    <lineage>
        <taxon>Archaea</taxon>
        <taxon>Methanobacteriati</taxon>
        <taxon>Methanobacteriota</taxon>
        <taxon>Methanomada group</taxon>
        <taxon>Methanobacteria</taxon>
        <taxon>Methanobacteriales</taxon>
        <taxon>Methanobacteriaceae</taxon>
        <taxon>Methanobrevibacter</taxon>
    </lineage>
</organism>
<name>A5UKF2_METS3</name>
<keyword evidence="1" id="KW-0472">Membrane</keyword>
<gene>
    <name evidence="2" type="ordered locus">Msm_0475</name>
</gene>
<evidence type="ECO:0000256" key="1">
    <source>
        <dbReference type="SAM" id="Phobius"/>
    </source>
</evidence>
<dbReference type="HOGENOM" id="CLU_1100976_0_0_2"/>
<reference evidence="2 3" key="1">
    <citation type="journal article" date="2007" name="Proc. Natl. Acad. Sci. U.S.A.">
        <title>Genomic and metabolic adaptations of Methanobrevibacter smithii to the human gut.</title>
        <authorList>
            <person name="Samuel B.S."/>
            <person name="Hansen E.E."/>
            <person name="Manchester J.K."/>
            <person name="Coutinho P.M."/>
            <person name="Henrissat B."/>
            <person name="Fulton R."/>
            <person name="Latreille P."/>
            <person name="Kim K."/>
            <person name="Wilson R.K."/>
            <person name="Gordon J.I."/>
        </authorList>
    </citation>
    <scope>NUCLEOTIDE SEQUENCE [LARGE SCALE GENOMIC DNA]</scope>
    <source>
        <strain evidence="3">ATCC 35061 / DSM 861 / OCM 144 / PS</strain>
    </source>
</reference>
<feature type="transmembrane region" description="Helical" evidence="1">
    <location>
        <begin position="44"/>
        <end position="64"/>
    </location>
</feature>
<dbReference type="GeneID" id="72589751"/>
<feature type="transmembrane region" description="Helical" evidence="1">
    <location>
        <begin position="110"/>
        <end position="128"/>
    </location>
</feature>
<feature type="transmembrane region" description="Helical" evidence="1">
    <location>
        <begin position="210"/>
        <end position="232"/>
    </location>
</feature>
<evidence type="ECO:0000313" key="2">
    <source>
        <dbReference type="EMBL" id="ABQ86680.1"/>
    </source>
</evidence>
<dbReference type="STRING" id="420247.Msm_0475"/>
<dbReference type="EMBL" id="CP000678">
    <property type="protein sequence ID" value="ABQ86680.1"/>
    <property type="molecule type" value="Genomic_DNA"/>
</dbReference>
<dbReference type="BioCyc" id="MSMI420247:GHWZ-481-MONOMER"/>
<feature type="transmembrane region" description="Helical" evidence="1">
    <location>
        <begin position="172"/>
        <end position="190"/>
    </location>
</feature>